<feature type="region of interest" description="Disordered" evidence="7">
    <location>
        <begin position="103"/>
        <end position="146"/>
    </location>
</feature>
<keyword evidence="10" id="KW-1185">Reference proteome</keyword>
<dbReference type="GO" id="GO:0140588">
    <property type="term" value="P:chromatin looping"/>
    <property type="evidence" value="ECO:0007669"/>
    <property type="project" value="InterPro"/>
</dbReference>
<dbReference type="PANTHER" id="PTHR21704:SF18">
    <property type="entry name" value="NIPPED-B-LIKE PROTEIN"/>
    <property type="match status" value="1"/>
</dbReference>
<evidence type="ECO:0000256" key="2">
    <source>
        <dbReference type="ARBA" id="ARBA00009252"/>
    </source>
</evidence>
<evidence type="ECO:0000259" key="8">
    <source>
        <dbReference type="Pfam" id="PF12830"/>
    </source>
</evidence>
<dbReference type="RefSeq" id="XP_046122981.1">
    <property type="nucleotide sequence ID" value="XM_046258286.1"/>
</dbReference>
<evidence type="ECO:0000256" key="5">
    <source>
        <dbReference type="ARBA" id="ARBA00023306"/>
    </source>
</evidence>
<evidence type="ECO:0000313" key="10">
    <source>
        <dbReference type="Proteomes" id="UP000887229"/>
    </source>
</evidence>
<feature type="domain" description="Sister chromatid cohesion C-terminal" evidence="8">
    <location>
        <begin position="1395"/>
        <end position="1579"/>
    </location>
</feature>
<feature type="region of interest" description="Disordered" evidence="7">
    <location>
        <begin position="1728"/>
        <end position="1810"/>
    </location>
</feature>
<dbReference type="Gene3D" id="1.25.10.10">
    <property type="entry name" value="Leucine-rich Repeat Variant"/>
    <property type="match status" value="1"/>
</dbReference>
<dbReference type="InterPro" id="IPR033031">
    <property type="entry name" value="Scc2/Nipped-B"/>
</dbReference>
<dbReference type="CDD" id="cd23958">
    <property type="entry name" value="SCC2"/>
    <property type="match status" value="1"/>
</dbReference>
<dbReference type="InterPro" id="IPR026003">
    <property type="entry name" value="Cohesin_HEAT"/>
</dbReference>
<dbReference type="GeneID" id="70289189"/>
<dbReference type="GO" id="GO:1990414">
    <property type="term" value="P:replication-born double-strand break repair via sister chromatid exchange"/>
    <property type="evidence" value="ECO:0007669"/>
    <property type="project" value="TreeGrafter"/>
</dbReference>
<dbReference type="PANTHER" id="PTHR21704">
    <property type="entry name" value="NIPPED-B-LIKE PROTEIN DELANGIN SCC2-RELATED"/>
    <property type="match status" value="1"/>
</dbReference>
<dbReference type="Pfam" id="PF12830">
    <property type="entry name" value="Nipped-B_C"/>
    <property type="match status" value="1"/>
</dbReference>
<feature type="region of interest" description="Disordered" evidence="7">
    <location>
        <begin position="586"/>
        <end position="614"/>
    </location>
</feature>
<organism evidence="9 10">
    <name type="scientific">Emericellopsis atlantica</name>
    <dbReference type="NCBI Taxonomy" id="2614577"/>
    <lineage>
        <taxon>Eukaryota</taxon>
        <taxon>Fungi</taxon>
        <taxon>Dikarya</taxon>
        <taxon>Ascomycota</taxon>
        <taxon>Pezizomycotina</taxon>
        <taxon>Sordariomycetes</taxon>
        <taxon>Hypocreomycetidae</taxon>
        <taxon>Hypocreales</taxon>
        <taxon>Bionectriaceae</taxon>
        <taxon>Emericellopsis</taxon>
    </lineage>
</organism>
<dbReference type="Pfam" id="PF12765">
    <property type="entry name" value="Cohesin_HEAT"/>
    <property type="match status" value="2"/>
</dbReference>
<comment type="caution">
    <text evidence="9">The sequence shown here is derived from an EMBL/GenBank/DDBJ whole genome shotgun (WGS) entry which is preliminary data.</text>
</comment>
<reference evidence="9" key="1">
    <citation type="journal article" date="2021" name="IMA Fungus">
        <title>Genomic characterization of three marine fungi, including Emericellopsis atlantica sp. nov. with signatures of a generalist lifestyle and marine biomass degradation.</title>
        <authorList>
            <person name="Hagestad O.C."/>
            <person name="Hou L."/>
            <person name="Andersen J.H."/>
            <person name="Hansen E.H."/>
            <person name="Altermark B."/>
            <person name="Li C."/>
            <person name="Kuhnert E."/>
            <person name="Cox R.J."/>
            <person name="Crous P.W."/>
            <person name="Spatafora J.W."/>
            <person name="Lail K."/>
            <person name="Amirebrahimi M."/>
            <person name="Lipzen A."/>
            <person name="Pangilinan J."/>
            <person name="Andreopoulos W."/>
            <person name="Hayes R.D."/>
            <person name="Ng V."/>
            <person name="Grigoriev I.V."/>
            <person name="Jackson S.A."/>
            <person name="Sutton T.D.S."/>
            <person name="Dobson A.D.W."/>
            <person name="Rama T."/>
        </authorList>
    </citation>
    <scope>NUCLEOTIDE SEQUENCE</scope>
    <source>
        <strain evidence="9">TS7</strain>
    </source>
</reference>
<feature type="compositionally biased region" description="Polar residues" evidence="7">
    <location>
        <begin position="9"/>
        <end position="19"/>
    </location>
</feature>
<dbReference type="GO" id="GO:0090694">
    <property type="term" value="C:Scc2-Scc4 cohesin loading complex"/>
    <property type="evidence" value="ECO:0007669"/>
    <property type="project" value="TreeGrafter"/>
</dbReference>
<evidence type="ECO:0000256" key="7">
    <source>
        <dbReference type="SAM" id="MobiDB-lite"/>
    </source>
</evidence>
<feature type="compositionally biased region" description="Basic residues" evidence="7">
    <location>
        <begin position="1772"/>
        <end position="1791"/>
    </location>
</feature>
<dbReference type="GO" id="GO:0003682">
    <property type="term" value="F:chromatin binding"/>
    <property type="evidence" value="ECO:0007669"/>
    <property type="project" value="TreeGrafter"/>
</dbReference>
<evidence type="ECO:0000256" key="3">
    <source>
        <dbReference type="ARBA" id="ARBA00022737"/>
    </source>
</evidence>
<comment type="subcellular location">
    <subcellularLocation>
        <location evidence="1 6">Nucleus</location>
    </subcellularLocation>
</comment>
<dbReference type="GO" id="GO:0010468">
    <property type="term" value="P:regulation of gene expression"/>
    <property type="evidence" value="ECO:0007669"/>
    <property type="project" value="InterPro"/>
</dbReference>
<dbReference type="GO" id="GO:0071169">
    <property type="term" value="P:establishment of protein localization to chromatin"/>
    <property type="evidence" value="ECO:0007669"/>
    <property type="project" value="TreeGrafter"/>
</dbReference>
<dbReference type="Proteomes" id="UP000887229">
    <property type="component" value="Unassembled WGS sequence"/>
</dbReference>
<accession>A0A9P7ZWM3</accession>
<feature type="compositionally biased region" description="Basic and acidic residues" evidence="7">
    <location>
        <begin position="588"/>
        <end position="604"/>
    </location>
</feature>
<feature type="region of interest" description="Disordered" evidence="7">
    <location>
        <begin position="249"/>
        <end position="268"/>
    </location>
</feature>
<dbReference type="EMBL" id="MU251242">
    <property type="protein sequence ID" value="KAG9259057.1"/>
    <property type="molecule type" value="Genomic_DNA"/>
</dbReference>
<dbReference type="InterPro" id="IPR016024">
    <property type="entry name" value="ARM-type_fold"/>
</dbReference>
<evidence type="ECO:0000313" key="9">
    <source>
        <dbReference type="EMBL" id="KAG9259057.1"/>
    </source>
</evidence>
<dbReference type="OrthoDB" id="418242at2759"/>
<evidence type="ECO:0000256" key="6">
    <source>
        <dbReference type="RuleBase" id="RU364107"/>
    </source>
</evidence>
<dbReference type="GO" id="GO:0061775">
    <property type="term" value="F:cohesin loader activity"/>
    <property type="evidence" value="ECO:0007669"/>
    <property type="project" value="InterPro"/>
</dbReference>
<dbReference type="GO" id="GO:0034087">
    <property type="term" value="P:establishment of mitotic sister chromatid cohesion"/>
    <property type="evidence" value="ECO:0007669"/>
    <property type="project" value="TreeGrafter"/>
</dbReference>
<protein>
    <recommendedName>
        <fullName evidence="6">Sister chromatid cohesion protein</fullName>
    </recommendedName>
</protein>
<keyword evidence="3 6" id="KW-0677">Repeat</keyword>
<keyword evidence="5 6" id="KW-0131">Cell cycle</keyword>
<feature type="region of interest" description="Disordered" evidence="7">
    <location>
        <begin position="1672"/>
        <end position="1694"/>
    </location>
</feature>
<feature type="compositionally biased region" description="Basic and acidic residues" evidence="7">
    <location>
        <begin position="1672"/>
        <end position="1681"/>
    </location>
</feature>
<dbReference type="SUPFAM" id="SSF48371">
    <property type="entry name" value="ARM repeat"/>
    <property type="match status" value="1"/>
</dbReference>
<evidence type="ECO:0000256" key="4">
    <source>
        <dbReference type="ARBA" id="ARBA00023242"/>
    </source>
</evidence>
<gene>
    <name evidence="9" type="ORF">F5Z01DRAFT_22882</name>
</gene>
<name>A0A9P7ZWM3_9HYPO</name>
<dbReference type="InterPro" id="IPR011989">
    <property type="entry name" value="ARM-like"/>
</dbReference>
<sequence length="1810" mass="200732">MPTVRPIPSSLTLRNNVPSNALDKLNSEATQEEGLTPDGKHAIDNIVNDLKLSQRMQYQFKNVQMKPPTRSKETRSVSEKSSPMAKALFGRVGDYFKASKRDATATKAPPATNGSAKKQHANKSSHVPPVPSNTAPNAPQPNGLFEHNSIAWHNNANSQVVGGSIEPFKALEPKAFIENGYQESSHGQTQHSQQVMNQAQFTAPYKEPQKVHQPSIPSVNQPAFTIEIPRAHINRDEYIAIGDVSEEPAKLSHKKDRQSLAGTLGPMEETLDQRQRAEGALKDLLRRASNINRALHAVSTMEPGFDHIVAMTTEQEPAITAEEHKKIYSAINKVILHRRFDKVPVDDLVQILRLSEASIRAASSLEMQVNHEWDEGSVAAWVEQLPGLDAGLRAARTAMQILTGGREDRQLYSESLIENSIKVFQKATEDVVAPLVELRNSGPTSSIFKLLVKNKKDIAMIFNSCQKLLAVFADLVGKVQLADMSLNTLEFVSSNLVFVDNAYYEKDSIVGVQKFDGIRTAAMDSLCQIFLTKPEQRHGILNEILTSLSKLPVTKQGSRQFKLAEGGNIQPVSALIMRLVQASSVSQGRDRNPLRQDMAQRSDMEADDEDELQAPQKPAANFTVNSEENGAQQPELAFDDLDAVLKPLEAGAFHSATMVINFLVQRAAVSTKTGDSPYRNLLDLCVEDFALCLSSQDWPAAELLLRCLMSQMNTLFEGEKTAAPAKSMALEVLGVLAATVSRLRSQVKKLSGNTDTSGTSDLSFFLSDLAAHCLDKTGRHGQVLAWTGPYRVVLEAIAKQSLQDAHKTGTTSFVTISWAGRLRNGYSNATDEHEDKEQELGRLAYRLRMMIQDQGWLASHFDFTLGTETDTKLSYAVTLLGLPLCEALDHMLNILLRSMTNDQVSIRNRSLKSISQVVETDPSILDGPLLVDRIIECANDASIQVRESALTLMGSCIQMRPRSEPDFAPEITKRISDTAPSVRRRALKLARDIYLRNKEAGLRSSIASEFLRRVSSEPEESVRDTARQMLEEVWFAPYYSMEDTPKFQAALADHTAVMIRTANGADKLETIFQTVLKAANPGPSGPFALCTKLVANLFDFINNPVSDDPNVPSGQDATSLLTTFAKSDPRLFTFEQVRLLKPLLASKDTNDADDLIAFRGILAILRNVLPQLSSVHVGFITELKTLLVPKVGKISTPAALDDLLSCLRVILDLLKDMQPAIALTRSVLMGLGKMAQVPNQQPSKKPAAARILEPSESKKFIVYTSLLGRLALHFDVESFQALKTDGENSSVSRTMVDRLAPFASQDQLVEVRKAAIGCLATVCQAWPRNYTLPKVWSLFQKAFMERNPELELVILSSFKEFLLTEEKRSEAASKISEGEKKKLTVMGGTSYDDVASATTQRFLPDITRISLSGHQNAFTALQVLGSINRQGLTHPKEVGVTLITLETSPHQVIARMAHKEHKALHEKHESTLEREYVKAIQAAYEYQRDVCQDTRGARLEPGEAKLHHLMDILKISKMKNRQRLFEKLSTLVQFDPFQFDATPDMPSQVDFTRFIMDNLAFIEYQTVGELQTIVRKLEQLVTSTGATVAQVIDSEVFNNRIEETYDDQGQDQLNQQLSGEGTETEVPQLPHSVEPARLRQLAAASVILLMIWGTRTYLRKLYGMGTSRSDSKAKALAKDQNRSPTKTQGVHSDRYWDEITPLPNSLQSRDDMIRKCKDLVELMSVDSEFKVADEDDMDMEDPGTPSPNEDGEDNEEGALGRKRKSNSATPSGRKKRARESSQPRKRGRPRKNPVAESSRATAGDSDEEWI</sequence>
<feature type="region of interest" description="Disordered" evidence="7">
    <location>
        <begin position="1"/>
        <end position="41"/>
    </location>
</feature>
<dbReference type="InterPro" id="IPR024986">
    <property type="entry name" value="Nipped-B_C"/>
</dbReference>
<feature type="region of interest" description="Disordered" evidence="7">
    <location>
        <begin position="62"/>
        <end position="84"/>
    </location>
</feature>
<evidence type="ECO:0000256" key="1">
    <source>
        <dbReference type="ARBA" id="ARBA00004123"/>
    </source>
</evidence>
<proteinExistence type="inferred from homology"/>
<comment type="similarity">
    <text evidence="2 6">Belongs to the SCC2/Nipped-B family.</text>
</comment>
<keyword evidence="4 6" id="KW-0539">Nucleus</keyword>